<evidence type="ECO:0000313" key="12">
    <source>
        <dbReference type="Proteomes" id="UP001219525"/>
    </source>
</evidence>
<dbReference type="PANTHER" id="PTHR12515">
    <property type="entry name" value="STERILE ALPHA MOTIF DOMAIN CONTAINING PROTEIN 4-RELATED"/>
    <property type="match status" value="1"/>
</dbReference>
<feature type="compositionally biased region" description="Low complexity" evidence="9">
    <location>
        <begin position="746"/>
        <end position="768"/>
    </location>
</feature>
<evidence type="ECO:0000259" key="10">
    <source>
        <dbReference type="PROSITE" id="PS50105"/>
    </source>
</evidence>
<feature type="region of interest" description="Disordered" evidence="9">
    <location>
        <begin position="717"/>
        <end position="778"/>
    </location>
</feature>
<dbReference type="InterPro" id="IPR001660">
    <property type="entry name" value="SAM"/>
</dbReference>
<dbReference type="GO" id="GO:0000932">
    <property type="term" value="C:P-body"/>
    <property type="evidence" value="ECO:0007669"/>
    <property type="project" value="UniProtKB-SubCell"/>
</dbReference>
<gene>
    <name evidence="11" type="ORF">GGX14DRAFT_452079</name>
</gene>
<comment type="function">
    <text evidence="8">RNA-binding protein involved in post-transcriptional regulation through transcript degradation.</text>
</comment>
<evidence type="ECO:0000256" key="6">
    <source>
        <dbReference type="ARBA" id="ARBA00024046"/>
    </source>
</evidence>
<comment type="subunit">
    <text evidence="6">Monomer. Binds to RNA.</text>
</comment>
<dbReference type="Pfam" id="PF07647">
    <property type="entry name" value="SAM_2"/>
    <property type="match status" value="1"/>
</dbReference>
<dbReference type="PANTHER" id="PTHR12515:SF5">
    <property type="entry name" value="PROTEIN SMAUG"/>
    <property type="match status" value="1"/>
</dbReference>
<sequence>MAAALVALLTFACLASFSFAYYLFTTRWSANTPLRDPSDVENLQVVPFDSFKTSPREYPPSEKFLSYLPHSGLHNQRIALENAIILGALTNRTVLVPPIRLGTQPLRYANSDSLQHILAISGKAGLRHCSQIRSQFLPPECLSYFCYTHVSPAWLFNLTGINGFPPLVYLDDLSSASMRDRLGLAPSDIFTLPDLSRYQYRFLDTISDLPFLKHKYAESIYISDLARYSHRLVEVGTLFGSSRLRLRVEDNKRLRTHIRQSMDFFSPQLVETADGIEKALGGRYLGAHIRLGDGPFKVNGEATLRQVWWKLVHEILRFNVSEAERTFQVFWTPSSVTVPRSLSDLSLGGRCRSHTSVETSGLNSVLFISTDVANPREDTSFSGLLRTFPCAFFLADFAVHVQRLDSLRNEYDWAVMGPFLLPLLDAMVVGRAQVVAGTEGSTFSRFIEDVVWRRRQGLDIKERGAPQLASPNPQSASAELQVPSSRLSPLPVSPRPSNGFIPPSPRFASGPAGKPEGEGLDEWFEDLSKHEATLVRFKFLSEAERTAALYTLLQHSNQSQIRFLIAVLQQMLGPGGGPLTASLDGSFKAKQSHATRSLRPPNLNIPLPGSPATPNTSTPLSAFQSPDTAGQDVTVNRNEDGSWANMVNTPLVPMFQKATGNKAAENTTPMLNAMFPPGMINPLMFNNMAGNEAQLNQLLTMQAMMMSGMMQPAMPMPQPHLAQNQKPPSGVKHNNWRSPASARYPGSALRSSGLKSSGLKSTASTLGSATTPREDEVDPELLKDVPSWLRSLRLHKYTSCFDGMTWQEMVVLDEPTLETKGVAALGARRRLLKTFDNVKKKMGMAPLDEPTDTSGEPPASAGPSVTLPNGGSDDNSPPSASNLDPPRSAAP</sequence>
<feature type="region of interest" description="Disordered" evidence="9">
    <location>
        <begin position="842"/>
        <end position="891"/>
    </location>
</feature>
<evidence type="ECO:0000256" key="7">
    <source>
        <dbReference type="ARBA" id="ARBA00024136"/>
    </source>
</evidence>
<dbReference type="InterPro" id="IPR037635">
    <property type="entry name" value="VTS1_SAM"/>
</dbReference>
<evidence type="ECO:0000256" key="5">
    <source>
        <dbReference type="ARBA" id="ARBA00022884"/>
    </source>
</evidence>
<feature type="region of interest" description="Disordered" evidence="9">
    <location>
        <begin position="586"/>
        <end position="629"/>
    </location>
</feature>
<dbReference type="SUPFAM" id="SSF47769">
    <property type="entry name" value="SAM/Pointed domain"/>
    <property type="match status" value="1"/>
</dbReference>
<reference evidence="11" key="1">
    <citation type="submission" date="2023-03" db="EMBL/GenBank/DDBJ databases">
        <title>Massive genome expansion in bonnet fungi (Mycena s.s.) driven by repeated elements and novel gene families across ecological guilds.</title>
        <authorList>
            <consortium name="Lawrence Berkeley National Laboratory"/>
            <person name="Harder C.B."/>
            <person name="Miyauchi S."/>
            <person name="Viragh M."/>
            <person name="Kuo A."/>
            <person name="Thoen E."/>
            <person name="Andreopoulos B."/>
            <person name="Lu D."/>
            <person name="Skrede I."/>
            <person name="Drula E."/>
            <person name="Henrissat B."/>
            <person name="Morin E."/>
            <person name="Kohler A."/>
            <person name="Barry K."/>
            <person name="LaButti K."/>
            <person name="Morin E."/>
            <person name="Salamov A."/>
            <person name="Lipzen A."/>
            <person name="Mereny Z."/>
            <person name="Hegedus B."/>
            <person name="Baldrian P."/>
            <person name="Stursova M."/>
            <person name="Weitz H."/>
            <person name="Taylor A."/>
            <person name="Grigoriev I.V."/>
            <person name="Nagy L.G."/>
            <person name="Martin F."/>
            <person name="Kauserud H."/>
        </authorList>
    </citation>
    <scope>NUCLEOTIDE SEQUENCE</scope>
    <source>
        <strain evidence="11">9144</strain>
    </source>
</reference>
<dbReference type="Pfam" id="PF25479">
    <property type="entry name" value="Vts1"/>
    <property type="match status" value="1"/>
</dbReference>
<dbReference type="GO" id="GO:0000289">
    <property type="term" value="P:nuclear-transcribed mRNA poly(A) tail shortening"/>
    <property type="evidence" value="ECO:0007669"/>
    <property type="project" value="TreeGrafter"/>
</dbReference>
<feature type="compositionally biased region" description="Polar residues" evidence="9">
    <location>
        <begin position="612"/>
        <end position="629"/>
    </location>
</feature>
<dbReference type="Gene3D" id="1.10.150.50">
    <property type="entry name" value="Transcription Factor, Ets-1"/>
    <property type="match status" value="1"/>
</dbReference>
<feature type="region of interest" description="Disordered" evidence="9">
    <location>
        <begin position="462"/>
        <end position="516"/>
    </location>
</feature>
<feature type="domain" description="SAM" evidence="10">
    <location>
        <begin position="783"/>
        <end position="841"/>
    </location>
</feature>
<keyword evidence="5" id="KW-0694">RNA-binding</keyword>
<dbReference type="CDD" id="cd09556">
    <property type="entry name" value="SAM_VTS1_fungal"/>
    <property type="match status" value="1"/>
</dbReference>
<comment type="similarity">
    <text evidence="3">Belongs to the VTS1 family.</text>
</comment>
<keyword evidence="4" id="KW-0963">Cytoplasm</keyword>
<evidence type="ECO:0000256" key="4">
    <source>
        <dbReference type="ARBA" id="ARBA00022490"/>
    </source>
</evidence>
<evidence type="ECO:0000256" key="2">
    <source>
        <dbReference type="ARBA" id="ARBA00004514"/>
    </source>
</evidence>
<organism evidence="11 12">
    <name type="scientific">Mycena pura</name>
    <dbReference type="NCBI Taxonomy" id="153505"/>
    <lineage>
        <taxon>Eukaryota</taxon>
        <taxon>Fungi</taxon>
        <taxon>Dikarya</taxon>
        <taxon>Basidiomycota</taxon>
        <taxon>Agaricomycotina</taxon>
        <taxon>Agaricomycetes</taxon>
        <taxon>Agaricomycetidae</taxon>
        <taxon>Agaricales</taxon>
        <taxon>Marasmiineae</taxon>
        <taxon>Mycenaceae</taxon>
        <taxon>Mycena</taxon>
    </lineage>
</organism>
<evidence type="ECO:0000256" key="9">
    <source>
        <dbReference type="SAM" id="MobiDB-lite"/>
    </source>
</evidence>
<comment type="caution">
    <text evidence="11">The sequence shown here is derived from an EMBL/GenBank/DDBJ whole genome shotgun (WGS) entry which is preliminary data.</text>
</comment>
<proteinExistence type="inferred from homology"/>
<comment type="subcellular location">
    <subcellularLocation>
        <location evidence="1">Cytoplasm</location>
        <location evidence="1">P-body</location>
    </subcellularLocation>
    <subcellularLocation>
        <location evidence="2">Cytoplasm</location>
        <location evidence="2">Cytosol</location>
    </subcellularLocation>
</comment>
<dbReference type="Gene3D" id="3.40.50.11350">
    <property type="match status" value="1"/>
</dbReference>
<feature type="compositionally biased region" description="Polar residues" evidence="9">
    <location>
        <begin position="866"/>
        <end position="882"/>
    </location>
</feature>
<dbReference type="GO" id="GO:0005829">
    <property type="term" value="C:cytosol"/>
    <property type="evidence" value="ECO:0007669"/>
    <property type="project" value="UniProtKB-SubCell"/>
</dbReference>
<name>A0AAD6VH96_9AGAR</name>
<keyword evidence="12" id="KW-1185">Reference proteome</keyword>
<evidence type="ECO:0000256" key="8">
    <source>
        <dbReference type="ARBA" id="ARBA00054767"/>
    </source>
</evidence>
<dbReference type="Proteomes" id="UP001219525">
    <property type="component" value="Unassembled WGS sequence"/>
</dbReference>
<dbReference type="EMBL" id="JARJCW010000030">
    <property type="protein sequence ID" value="KAJ7209584.1"/>
    <property type="molecule type" value="Genomic_DNA"/>
</dbReference>
<dbReference type="PROSITE" id="PS50105">
    <property type="entry name" value="SAM_DOMAIN"/>
    <property type="match status" value="1"/>
</dbReference>
<dbReference type="AlphaFoldDB" id="A0AAD6VH96"/>
<dbReference type="InterPro" id="IPR013761">
    <property type="entry name" value="SAM/pointed_sf"/>
</dbReference>
<dbReference type="GO" id="GO:0003729">
    <property type="term" value="F:mRNA binding"/>
    <property type="evidence" value="ECO:0007669"/>
    <property type="project" value="InterPro"/>
</dbReference>
<evidence type="ECO:0000256" key="1">
    <source>
        <dbReference type="ARBA" id="ARBA00004201"/>
    </source>
</evidence>
<accession>A0AAD6VH96</accession>
<dbReference type="InterPro" id="IPR050897">
    <property type="entry name" value="SMAUG/VTS1_RNA-bind"/>
</dbReference>
<evidence type="ECO:0000256" key="3">
    <source>
        <dbReference type="ARBA" id="ARBA00007325"/>
    </source>
</evidence>
<protein>
    <recommendedName>
        <fullName evidence="7">RNA-binding protein VTS1</fullName>
    </recommendedName>
</protein>
<evidence type="ECO:0000313" key="11">
    <source>
        <dbReference type="EMBL" id="KAJ7209584.1"/>
    </source>
</evidence>
<dbReference type="SMART" id="SM00454">
    <property type="entry name" value="SAM"/>
    <property type="match status" value="1"/>
</dbReference>
<dbReference type="InterPro" id="IPR057327">
    <property type="entry name" value="Vts1_dom"/>
</dbReference>
<feature type="compositionally biased region" description="Polar residues" evidence="9">
    <location>
        <begin position="469"/>
        <end position="478"/>
    </location>
</feature>